<dbReference type="Proteomes" id="UP000054166">
    <property type="component" value="Unassembled WGS sequence"/>
</dbReference>
<accession>A0A0C3EEQ9</accession>
<dbReference type="InParanoid" id="A0A0C3EEQ9"/>
<dbReference type="HOGENOM" id="CLU_046752_2_1_1"/>
<protein>
    <submittedName>
        <fullName evidence="1">Uncharacterized protein</fullName>
    </submittedName>
</protein>
<keyword evidence="2" id="KW-1185">Reference proteome</keyword>
<dbReference type="STRING" id="765440.A0A0C3EEQ9"/>
<organism evidence="1 2">
    <name type="scientific">Piloderma croceum (strain F 1598)</name>
    <dbReference type="NCBI Taxonomy" id="765440"/>
    <lineage>
        <taxon>Eukaryota</taxon>
        <taxon>Fungi</taxon>
        <taxon>Dikarya</taxon>
        <taxon>Basidiomycota</taxon>
        <taxon>Agaricomycotina</taxon>
        <taxon>Agaricomycetes</taxon>
        <taxon>Agaricomycetidae</taxon>
        <taxon>Atheliales</taxon>
        <taxon>Atheliaceae</taxon>
        <taxon>Piloderma</taxon>
    </lineage>
</organism>
<evidence type="ECO:0000313" key="1">
    <source>
        <dbReference type="EMBL" id="KIM71115.1"/>
    </source>
</evidence>
<proteinExistence type="predicted"/>
<name>A0A0C3EEQ9_PILCF</name>
<dbReference type="AlphaFoldDB" id="A0A0C3EEQ9"/>
<sequence>MVAFVEHDAPHLFTQIFPDRSYFRCSEAFVRKYLQTLGWSERRSTRAAQKLPDNHEQILSDSFLRQACIIGDHAIPAPLRANTDQTQTIYQMGNKTTWNPKGVHQVSTVGMEEKRAFTRVPTISASGELHPMQTIYFGQTTASCPSKKVVLYDEAQRLGFKFEPSKSGTYWSTQATMKSLVNDIIAPYFK</sequence>
<evidence type="ECO:0000313" key="2">
    <source>
        <dbReference type="Proteomes" id="UP000054166"/>
    </source>
</evidence>
<dbReference type="OrthoDB" id="3341102at2759"/>
<gene>
    <name evidence="1" type="ORF">PILCRDRAFT_83113</name>
</gene>
<dbReference type="EMBL" id="KN833479">
    <property type="protein sequence ID" value="KIM71115.1"/>
    <property type="molecule type" value="Genomic_DNA"/>
</dbReference>
<reference evidence="1 2" key="1">
    <citation type="submission" date="2014-04" db="EMBL/GenBank/DDBJ databases">
        <authorList>
            <consortium name="DOE Joint Genome Institute"/>
            <person name="Kuo A."/>
            <person name="Tarkka M."/>
            <person name="Buscot F."/>
            <person name="Kohler A."/>
            <person name="Nagy L.G."/>
            <person name="Floudas D."/>
            <person name="Copeland A."/>
            <person name="Barry K.W."/>
            <person name="Cichocki N."/>
            <person name="Veneault-Fourrey C."/>
            <person name="LaButti K."/>
            <person name="Lindquist E.A."/>
            <person name="Lipzen A."/>
            <person name="Lundell T."/>
            <person name="Morin E."/>
            <person name="Murat C."/>
            <person name="Sun H."/>
            <person name="Tunlid A."/>
            <person name="Henrissat B."/>
            <person name="Grigoriev I.V."/>
            <person name="Hibbett D.S."/>
            <person name="Martin F."/>
            <person name="Nordberg H.P."/>
            <person name="Cantor M.N."/>
            <person name="Hua S.X."/>
        </authorList>
    </citation>
    <scope>NUCLEOTIDE SEQUENCE [LARGE SCALE GENOMIC DNA]</scope>
    <source>
        <strain evidence="1 2">F 1598</strain>
    </source>
</reference>
<reference evidence="2" key="2">
    <citation type="submission" date="2015-01" db="EMBL/GenBank/DDBJ databases">
        <title>Evolutionary Origins and Diversification of the Mycorrhizal Mutualists.</title>
        <authorList>
            <consortium name="DOE Joint Genome Institute"/>
            <consortium name="Mycorrhizal Genomics Consortium"/>
            <person name="Kohler A."/>
            <person name="Kuo A."/>
            <person name="Nagy L.G."/>
            <person name="Floudas D."/>
            <person name="Copeland A."/>
            <person name="Barry K.W."/>
            <person name="Cichocki N."/>
            <person name="Veneault-Fourrey C."/>
            <person name="LaButti K."/>
            <person name="Lindquist E.A."/>
            <person name="Lipzen A."/>
            <person name="Lundell T."/>
            <person name="Morin E."/>
            <person name="Murat C."/>
            <person name="Riley R."/>
            <person name="Ohm R."/>
            <person name="Sun H."/>
            <person name="Tunlid A."/>
            <person name="Henrissat B."/>
            <person name="Grigoriev I.V."/>
            <person name="Hibbett D.S."/>
            <person name="Martin F."/>
        </authorList>
    </citation>
    <scope>NUCLEOTIDE SEQUENCE [LARGE SCALE GENOMIC DNA]</scope>
    <source>
        <strain evidence="2">F 1598</strain>
    </source>
</reference>